<dbReference type="GO" id="GO:0008236">
    <property type="term" value="F:serine-type peptidase activity"/>
    <property type="evidence" value="ECO:0007669"/>
    <property type="project" value="InterPro"/>
</dbReference>
<accession>A0A147HZ36</accession>
<dbReference type="PANTHER" id="PTHR48081">
    <property type="entry name" value="AB HYDROLASE SUPERFAMILY PROTEIN C4A8.06C"/>
    <property type="match status" value="1"/>
</dbReference>
<keyword evidence="1 3" id="KW-0378">Hydrolase</keyword>
<dbReference type="GO" id="GO:0016798">
    <property type="term" value="F:hydrolase activity, acting on glycosyl bonds"/>
    <property type="evidence" value="ECO:0007669"/>
    <property type="project" value="UniProtKB-KW"/>
</dbReference>
<dbReference type="Pfam" id="PF00326">
    <property type="entry name" value="Peptidase_S9"/>
    <property type="match status" value="1"/>
</dbReference>
<gene>
    <name evidence="3" type="ORF">NS319_08090</name>
</gene>
<dbReference type="Gene3D" id="3.40.50.1820">
    <property type="entry name" value="alpha/beta hydrolase"/>
    <property type="match status" value="1"/>
</dbReference>
<comment type="caution">
    <text evidence="3">The sequence shown here is derived from an EMBL/GenBank/DDBJ whole genome shotgun (WGS) entry which is preliminary data.</text>
</comment>
<reference evidence="3 4" key="1">
    <citation type="journal article" date="2016" name="Front. Microbiol.">
        <title>Genomic Resource of Rice Seed Associated Bacteria.</title>
        <authorList>
            <person name="Midha S."/>
            <person name="Bansal K."/>
            <person name="Sharma S."/>
            <person name="Kumar N."/>
            <person name="Patil P.P."/>
            <person name="Chaudhry V."/>
            <person name="Patil P.B."/>
        </authorList>
    </citation>
    <scope>NUCLEOTIDE SEQUENCE [LARGE SCALE GENOMIC DNA]</scope>
    <source>
        <strain evidence="3 4">NS319</strain>
    </source>
</reference>
<name>A0A147HZ36_9SPHN</name>
<keyword evidence="3" id="KW-0624">Polysaccharide degradation</keyword>
<evidence type="ECO:0000256" key="1">
    <source>
        <dbReference type="ARBA" id="ARBA00022801"/>
    </source>
</evidence>
<keyword evidence="3" id="KW-0119">Carbohydrate metabolism</keyword>
<evidence type="ECO:0000313" key="4">
    <source>
        <dbReference type="Proteomes" id="UP000072867"/>
    </source>
</evidence>
<evidence type="ECO:0000259" key="2">
    <source>
        <dbReference type="Pfam" id="PF00326"/>
    </source>
</evidence>
<dbReference type="EMBL" id="LDTD01000055">
    <property type="protein sequence ID" value="KTT70265.1"/>
    <property type="molecule type" value="Genomic_DNA"/>
</dbReference>
<dbReference type="PATRIC" id="fig|33051.3.peg.2747"/>
<dbReference type="GO" id="GO:0006508">
    <property type="term" value="P:proteolysis"/>
    <property type="evidence" value="ECO:0007669"/>
    <property type="project" value="InterPro"/>
</dbReference>
<keyword evidence="3" id="KW-0326">Glycosidase</keyword>
<dbReference type="AlphaFoldDB" id="A0A147HZ36"/>
<dbReference type="InterPro" id="IPR050300">
    <property type="entry name" value="GDXG_lipolytic_enzyme"/>
</dbReference>
<proteinExistence type="predicted"/>
<dbReference type="PANTHER" id="PTHR48081:SF6">
    <property type="entry name" value="PEPTIDASE S9 PROLYL OLIGOPEPTIDASE CATALYTIC DOMAIN-CONTAINING PROTEIN"/>
    <property type="match status" value="1"/>
</dbReference>
<keyword evidence="3" id="KW-0858">Xylan degradation</keyword>
<dbReference type="Proteomes" id="UP000072867">
    <property type="component" value="Unassembled WGS sequence"/>
</dbReference>
<sequence>MVQGVWHAPAGLIQVPIWPGPAPNGTFRPQPPEGVQTYDDPQGMRGRSQAVVNIAVPTMTIMPAQGHATGTAVIVFPGGGFQKVFIDLEGTEICHWLTARGVTCVVSKYRAPGGNDFWDDKTRRQIRPAIPRALQDAQRTIRLVRARAKELGIDPRRIGVLGMSAGGYLVAQTSNILTPTYRPVDAVDRISSRPDFAVALYPGHICRDDATFDKTLPVSAAAPPTFIVQAWDDPIDPVCNSLMYARALDKAGVSTELHLFAKGGHAFAMRHAAEPVGLWPQLVERWMRQIGML</sequence>
<feature type="domain" description="Peptidase S9 prolyl oligopeptidase catalytic" evidence="2">
    <location>
        <begin position="136"/>
        <end position="269"/>
    </location>
</feature>
<dbReference type="InterPro" id="IPR001375">
    <property type="entry name" value="Peptidase_S9_cat"/>
</dbReference>
<dbReference type="InterPro" id="IPR029058">
    <property type="entry name" value="AB_hydrolase_fold"/>
</dbReference>
<dbReference type="SUPFAM" id="SSF53474">
    <property type="entry name" value="alpha/beta-Hydrolases"/>
    <property type="match status" value="1"/>
</dbReference>
<organism evidence="3 4">
    <name type="scientific">Sphingomonas sanguinis</name>
    <dbReference type="NCBI Taxonomy" id="33051"/>
    <lineage>
        <taxon>Bacteria</taxon>
        <taxon>Pseudomonadati</taxon>
        <taxon>Pseudomonadota</taxon>
        <taxon>Alphaproteobacteria</taxon>
        <taxon>Sphingomonadales</taxon>
        <taxon>Sphingomonadaceae</taxon>
        <taxon>Sphingomonas</taxon>
    </lineage>
</organism>
<protein>
    <submittedName>
        <fullName evidence="3">Xylanase</fullName>
    </submittedName>
</protein>
<evidence type="ECO:0000313" key="3">
    <source>
        <dbReference type="EMBL" id="KTT70265.1"/>
    </source>
</evidence>
<dbReference type="GO" id="GO:0045493">
    <property type="term" value="P:xylan catabolic process"/>
    <property type="evidence" value="ECO:0007669"/>
    <property type="project" value="UniProtKB-KW"/>
</dbReference>